<keyword evidence="2" id="KW-0809">Transit peptide</keyword>
<name>A0AAV7Y1Q0_9NEOP</name>
<gene>
    <name evidence="4" type="ORF">ONE63_005258</name>
</gene>
<feature type="region of interest" description="Disordered" evidence="3">
    <location>
        <begin position="1"/>
        <end position="68"/>
    </location>
</feature>
<dbReference type="SMART" id="SM00733">
    <property type="entry name" value="Mterf"/>
    <property type="match status" value="5"/>
</dbReference>
<evidence type="ECO:0000256" key="1">
    <source>
        <dbReference type="ARBA" id="ARBA00007692"/>
    </source>
</evidence>
<dbReference type="Pfam" id="PF02536">
    <property type="entry name" value="mTERF"/>
    <property type="match status" value="1"/>
</dbReference>
<comment type="similarity">
    <text evidence="1">Belongs to the mTERF family.</text>
</comment>
<dbReference type="GO" id="GO:0005739">
    <property type="term" value="C:mitochondrion"/>
    <property type="evidence" value="ECO:0007669"/>
    <property type="project" value="TreeGrafter"/>
</dbReference>
<sequence length="429" mass="48199">MSKSLKSKNPKETALPKPPLLSTEEEDFLEDVVREELSLSPGSVGGSDEFNSGLTSGALPEAPEMSLPELPDLECDEADEEPVEDVDPVPFIPPVQKFFLNTKLLASSESSDLSATGGPSPPLGLAGLNIDPSLEPVLEAWARAIAPTPAAGPMPLHELANRSTKIKELVKLGVDFSVIVQRHGDLERLLHRNWEDCIKPQIRFLVDCGINPDFLGTLFTRNTPILWTDKDDIQVRLNYMQAKLFTKDQIKKIINKAPFWLTLPTKELDSRLGFVQRTFKLSGSDVRLVASSYPTVISSPKWTNFVDTTKLMDRELGFCASEQKKLLFTNPQCFLRPSLLRKAFQLCHNEIGLSHTQLANHAALLVNRVNRMKPRHDFLKFLKRNIFDVENPLYLSPDWLWQGTTEEFCEKAAKATVDEYENFLKLSML</sequence>
<dbReference type="Gene3D" id="1.25.70.10">
    <property type="entry name" value="Transcription termination factor 3, mitochondrial"/>
    <property type="match status" value="1"/>
</dbReference>
<dbReference type="GO" id="GO:0003676">
    <property type="term" value="F:nucleic acid binding"/>
    <property type="evidence" value="ECO:0007669"/>
    <property type="project" value="InterPro"/>
</dbReference>
<dbReference type="PANTHER" id="PTHR13068:SF112">
    <property type="entry name" value="TRANSCRIPTION TERMINATION FACTOR 3, MITOCHONDRIAL"/>
    <property type="match status" value="1"/>
</dbReference>
<evidence type="ECO:0000256" key="2">
    <source>
        <dbReference type="ARBA" id="ARBA00022946"/>
    </source>
</evidence>
<evidence type="ECO:0000256" key="3">
    <source>
        <dbReference type="SAM" id="MobiDB-lite"/>
    </source>
</evidence>
<dbReference type="GO" id="GO:0061668">
    <property type="term" value="P:mitochondrial ribosome assembly"/>
    <property type="evidence" value="ECO:0007669"/>
    <property type="project" value="TreeGrafter"/>
</dbReference>
<dbReference type="InterPro" id="IPR003690">
    <property type="entry name" value="MTERF"/>
</dbReference>
<evidence type="ECO:0008006" key="6">
    <source>
        <dbReference type="Google" id="ProtNLM"/>
    </source>
</evidence>
<keyword evidence="5" id="KW-1185">Reference proteome</keyword>
<dbReference type="PANTHER" id="PTHR13068">
    <property type="entry name" value="CGI-12 PROTEIN-RELATED"/>
    <property type="match status" value="1"/>
</dbReference>
<dbReference type="InterPro" id="IPR038538">
    <property type="entry name" value="MTERF_sf"/>
</dbReference>
<organism evidence="4 5">
    <name type="scientific">Megalurothrips usitatus</name>
    <name type="common">bean blossom thrips</name>
    <dbReference type="NCBI Taxonomy" id="439358"/>
    <lineage>
        <taxon>Eukaryota</taxon>
        <taxon>Metazoa</taxon>
        <taxon>Ecdysozoa</taxon>
        <taxon>Arthropoda</taxon>
        <taxon>Hexapoda</taxon>
        <taxon>Insecta</taxon>
        <taxon>Pterygota</taxon>
        <taxon>Neoptera</taxon>
        <taxon>Paraneoptera</taxon>
        <taxon>Thysanoptera</taxon>
        <taxon>Terebrantia</taxon>
        <taxon>Thripoidea</taxon>
        <taxon>Thripidae</taxon>
        <taxon>Megalurothrips</taxon>
    </lineage>
</organism>
<proteinExistence type="inferred from homology"/>
<accession>A0AAV7Y1Q0</accession>
<dbReference type="Proteomes" id="UP001075354">
    <property type="component" value="Chromosome 2"/>
</dbReference>
<comment type="caution">
    <text evidence="4">The sequence shown here is derived from an EMBL/GenBank/DDBJ whole genome shotgun (WGS) entry which is preliminary data.</text>
</comment>
<dbReference type="GO" id="GO:0006390">
    <property type="term" value="P:mitochondrial transcription"/>
    <property type="evidence" value="ECO:0007669"/>
    <property type="project" value="TreeGrafter"/>
</dbReference>
<evidence type="ECO:0000313" key="4">
    <source>
        <dbReference type="EMBL" id="KAJ1530345.1"/>
    </source>
</evidence>
<protein>
    <recommendedName>
        <fullName evidence="6">Transcription termination factor 3, mitochondrial</fullName>
    </recommendedName>
</protein>
<dbReference type="EMBL" id="JAPTSV010000002">
    <property type="protein sequence ID" value="KAJ1530345.1"/>
    <property type="molecule type" value="Genomic_DNA"/>
</dbReference>
<evidence type="ECO:0000313" key="5">
    <source>
        <dbReference type="Proteomes" id="UP001075354"/>
    </source>
</evidence>
<dbReference type="AlphaFoldDB" id="A0AAV7Y1Q0"/>
<reference evidence="4" key="1">
    <citation type="submission" date="2022-12" db="EMBL/GenBank/DDBJ databases">
        <title>Chromosome-level genome assembly of the bean flower thrips Megalurothrips usitatus.</title>
        <authorList>
            <person name="Ma L."/>
            <person name="Liu Q."/>
            <person name="Li H."/>
            <person name="Cai W."/>
        </authorList>
    </citation>
    <scope>NUCLEOTIDE SEQUENCE</scope>
    <source>
        <strain evidence="4">Cailab_2022a</strain>
    </source>
</reference>